<dbReference type="PANTHER" id="PTHR47700">
    <property type="entry name" value="V CHITINASE, PUTATIVE (AFU_ORTHOLOGUE AFUA_6G13720)-RELATED"/>
    <property type="match status" value="1"/>
</dbReference>
<dbReference type="VEuPathDB" id="FungiDB:GMDG_00001"/>
<proteinExistence type="predicted"/>
<evidence type="ECO:0000256" key="3">
    <source>
        <dbReference type="SAM" id="MobiDB-lite"/>
    </source>
</evidence>
<dbReference type="Proteomes" id="UP000077154">
    <property type="component" value="Unassembled WGS sequence"/>
</dbReference>
<evidence type="ECO:0000256" key="2">
    <source>
        <dbReference type="ARBA" id="ARBA00023026"/>
    </source>
</evidence>
<dbReference type="EMBL" id="KV441387">
    <property type="protein sequence ID" value="OAF62438.1"/>
    <property type="molecule type" value="Genomic_DNA"/>
</dbReference>
<dbReference type="PANTHER" id="PTHR47700:SF2">
    <property type="entry name" value="CHITINASE"/>
    <property type="match status" value="1"/>
</dbReference>
<evidence type="ECO:0000256" key="1">
    <source>
        <dbReference type="ARBA" id="ARBA00022669"/>
    </source>
</evidence>
<evidence type="ECO:0000313" key="4">
    <source>
        <dbReference type="EMBL" id="OAF62438.1"/>
    </source>
</evidence>
<accession>A0A177AK48</accession>
<feature type="region of interest" description="Disordered" evidence="3">
    <location>
        <begin position="1"/>
        <end position="29"/>
    </location>
</feature>
<dbReference type="OrthoDB" id="3438098at2759"/>
<dbReference type="InterPro" id="IPR053214">
    <property type="entry name" value="LysM12-like"/>
</dbReference>
<keyword evidence="1" id="KW-0147">Chitin-binding</keyword>
<sequence length="112" mass="11515">MNICLSTSDPPMPPSQEGVVCGPQKPGTKQPTDATKLADLNPCALNTCCDIWGQCCITAEFCTGTGTGNPGTAKPGTNGCISNCGTKMCLVTGPSGFAQQAGKLDSRLQYIQ</sequence>
<organism evidence="4">
    <name type="scientific">Pseudogymnoascus destructans</name>
    <dbReference type="NCBI Taxonomy" id="655981"/>
    <lineage>
        <taxon>Eukaryota</taxon>
        <taxon>Fungi</taxon>
        <taxon>Dikarya</taxon>
        <taxon>Ascomycota</taxon>
        <taxon>Pezizomycotina</taxon>
        <taxon>Leotiomycetes</taxon>
        <taxon>Thelebolales</taxon>
        <taxon>Thelebolaceae</taxon>
        <taxon>Pseudogymnoascus</taxon>
    </lineage>
</organism>
<keyword evidence="2" id="KW-0843">Virulence</keyword>
<reference evidence="4" key="1">
    <citation type="submission" date="2016-03" db="EMBL/GenBank/DDBJ databases">
        <title>Updated assembly of Pseudogymnoascus destructans, the fungus causing white-nose syndrome of bats.</title>
        <authorList>
            <person name="Palmer J.M."/>
            <person name="Drees K.P."/>
            <person name="Foster J.T."/>
            <person name="Lindner D.L."/>
        </authorList>
    </citation>
    <scope>NUCLEOTIDE SEQUENCE [LARGE SCALE GENOMIC DNA]</scope>
    <source>
        <strain evidence="4">20631-21</strain>
    </source>
</reference>
<dbReference type="RefSeq" id="XP_024327710.1">
    <property type="nucleotide sequence ID" value="XM_024464530.1"/>
</dbReference>
<protein>
    <submittedName>
        <fullName evidence="4">Uncharacterized protein</fullName>
    </submittedName>
</protein>
<gene>
    <name evidence="4" type="ORF">VC83_00843</name>
</gene>
<dbReference type="GO" id="GO:0008061">
    <property type="term" value="F:chitin binding"/>
    <property type="evidence" value="ECO:0007669"/>
    <property type="project" value="UniProtKB-KW"/>
</dbReference>
<dbReference type="AlphaFoldDB" id="A0A177AK48"/>
<dbReference type="GeneID" id="36283936"/>
<name>A0A177AK48_9PEZI</name>
<dbReference type="eggNOG" id="KOG2806">
    <property type="taxonomic scope" value="Eukaryota"/>
</dbReference>